<dbReference type="SUPFAM" id="SSF55073">
    <property type="entry name" value="Nucleotide cyclase"/>
    <property type="match status" value="1"/>
</dbReference>
<dbReference type="Proteomes" id="UP001156905">
    <property type="component" value="Unassembled WGS sequence"/>
</dbReference>
<feature type="domain" description="SAM" evidence="1">
    <location>
        <begin position="1"/>
        <end position="34"/>
    </location>
</feature>
<evidence type="ECO:0000313" key="2">
    <source>
        <dbReference type="EMBL" id="GLR90580.1"/>
    </source>
</evidence>
<dbReference type="Gene3D" id="1.10.150.50">
    <property type="entry name" value="Transcription Factor, Ets-1"/>
    <property type="match status" value="1"/>
</dbReference>
<sequence>MLFSLTAEDLKGLGVTLVRHRRKILDAIAALKADAQSHETTSKFVATADTRPAEAAERRQVTVLFSDLVGSTALSKGVDLLARSQMRMDASLTKANSWQRACHIGSRHDGTA</sequence>
<protein>
    <recommendedName>
        <fullName evidence="1">SAM domain-containing protein</fullName>
    </recommendedName>
</protein>
<reference evidence="3" key="1">
    <citation type="journal article" date="2019" name="Int. J. Syst. Evol. Microbiol.">
        <title>The Global Catalogue of Microorganisms (GCM) 10K type strain sequencing project: providing services to taxonomists for standard genome sequencing and annotation.</title>
        <authorList>
            <consortium name="The Broad Institute Genomics Platform"/>
            <consortium name="The Broad Institute Genome Sequencing Center for Infectious Disease"/>
            <person name="Wu L."/>
            <person name="Ma J."/>
        </authorList>
    </citation>
    <scope>NUCLEOTIDE SEQUENCE [LARGE SCALE GENOMIC DNA]</scope>
    <source>
        <strain evidence="3">NBRC 102520</strain>
    </source>
</reference>
<comment type="caution">
    <text evidence="2">The sequence shown here is derived from an EMBL/GenBank/DDBJ whole genome shotgun (WGS) entry which is preliminary data.</text>
</comment>
<name>A0ABQ6BCB4_9BRAD</name>
<dbReference type="InterPro" id="IPR029787">
    <property type="entry name" value="Nucleotide_cyclase"/>
</dbReference>
<dbReference type="InterPro" id="IPR013761">
    <property type="entry name" value="SAM/pointed_sf"/>
</dbReference>
<dbReference type="InterPro" id="IPR001660">
    <property type="entry name" value="SAM"/>
</dbReference>
<dbReference type="SUPFAM" id="SSF47769">
    <property type="entry name" value="SAM/Pointed domain"/>
    <property type="match status" value="1"/>
</dbReference>
<accession>A0ABQ6BCB4</accession>
<dbReference type="Pfam" id="PF00536">
    <property type="entry name" value="SAM_1"/>
    <property type="match status" value="1"/>
</dbReference>
<organism evidence="2 3">
    <name type="scientific">Bradyrhizobium iriomotense</name>
    <dbReference type="NCBI Taxonomy" id="441950"/>
    <lineage>
        <taxon>Bacteria</taxon>
        <taxon>Pseudomonadati</taxon>
        <taxon>Pseudomonadota</taxon>
        <taxon>Alphaproteobacteria</taxon>
        <taxon>Hyphomicrobiales</taxon>
        <taxon>Nitrobacteraceae</taxon>
        <taxon>Bradyrhizobium</taxon>
    </lineage>
</organism>
<evidence type="ECO:0000313" key="3">
    <source>
        <dbReference type="Proteomes" id="UP001156905"/>
    </source>
</evidence>
<keyword evidence="3" id="KW-1185">Reference proteome</keyword>
<proteinExistence type="predicted"/>
<dbReference type="EMBL" id="BSOW01000035">
    <property type="protein sequence ID" value="GLR90580.1"/>
    <property type="molecule type" value="Genomic_DNA"/>
</dbReference>
<dbReference type="Gene3D" id="3.30.70.1230">
    <property type="entry name" value="Nucleotide cyclase"/>
    <property type="match status" value="1"/>
</dbReference>
<gene>
    <name evidence="2" type="ORF">GCM10007857_72950</name>
</gene>
<dbReference type="PROSITE" id="PS50105">
    <property type="entry name" value="SAM_DOMAIN"/>
    <property type="match status" value="1"/>
</dbReference>
<evidence type="ECO:0000259" key="1">
    <source>
        <dbReference type="PROSITE" id="PS50105"/>
    </source>
</evidence>